<dbReference type="Proteomes" id="UP001202328">
    <property type="component" value="Unassembled WGS sequence"/>
</dbReference>
<evidence type="ECO:0000259" key="9">
    <source>
        <dbReference type="PROSITE" id="PS50090"/>
    </source>
</evidence>
<keyword evidence="4" id="KW-0238">DNA-binding</keyword>
<feature type="domain" description="HTH myb-type" evidence="10">
    <location>
        <begin position="102"/>
        <end position="129"/>
    </location>
</feature>
<keyword evidence="6" id="KW-0804">Transcription</keyword>
<comment type="subcellular location">
    <subcellularLocation>
        <location evidence="1">Nucleus</location>
    </subcellularLocation>
</comment>
<evidence type="ECO:0000256" key="8">
    <source>
        <dbReference type="SAM" id="MobiDB-lite"/>
    </source>
</evidence>
<dbReference type="EMBL" id="JAJJMB010015809">
    <property type="protein sequence ID" value="KAI3851970.1"/>
    <property type="molecule type" value="Genomic_DNA"/>
</dbReference>
<dbReference type="InterPro" id="IPR001005">
    <property type="entry name" value="SANT/Myb"/>
</dbReference>
<accession>A0AAD4X612</accession>
<dbReference type="InterPro" id="IPR009057">
    <property type="entry name" value="Homeodomain-like_sf"/>
</dbReference>
<evidence type="ECO:0000256" key="1">
    <source>
        <dbReference type="ARBA" id="ARBA00004123"/>
    </source>
</evidence>
<dbReference type="PROSITE" id="PS51294">
    <property type="entry name" value="HTH_MYB"/>
    <property type="match status" value="2"/>
</dbReference>
<dbReference type="AlphaFoldDB" id="A0AAD4X612"/>
<evidence type="ECO:0000256" key="5">
    <source>
        <dbReference type="ARBA" id="ARBA00023159"/>
    </source>
</evidence>
<dbReference type="CDD" id="cd00167">
    <property type="entry name" value="SANT"/>
    <property type="match status" value="2"/>
</dbReference>
<feature type="domain" description="Myb-like" evidence="9">
    <location>
        <begin position="6"/>
        <end position="58"/>
    </location>
</feature>
<dbReference type="Gene3D" id="1.10.10.60">
    <property type="entry name" value="Homeodomain-like"/>
    <property type="match status" value="2"/>
</dbReference>
<dbReference type="SUPFAM" id="SSF46689">
    <property type="entry name" value="Homeodomain-like"/>
    <property type="match status" value="1"/>
</dbReference>
<sequence length="338" mass="38902">MEGSSQKSLRKGAWAEEEDILLRKCIMEYGEGKWRLVPLRAGLNRCRKSCRLRWLNYLQPNIIRGEFKPDEVDLIIRMHKLLGNRQVYQFKLLQELNVRDIWSLIAGRLPGRTANDIKNYYNTHLKKTGFSKYNSQVAMSKKSGHDNNAHRYGQDHYHRQNLQVLRPQPRTFKTSQWNMNKVTTPTGMNNNIIDTPAGLPDNSQVVYKNITECVPLLVDYHLEKFSHDQQIHTSNTQYWLKNILFGEAEADEEDSLSKKKQVTYNNNASLTSQGNTTKGVEEGMTKGKNDGSNDQPAYYCSVDDDKGLEEGGSAGDNENFWNSYLDDNLWLMLGAEQE</sequence>
<evidence type="ECO:0000256" key="6">
    <source>
        <dbReference type="ARBA" id="ARBA00023163"/>
    </source>
</evidence>
<keyword evidence="12" id="KW-1185">Reference proteome</keyword>
<feature type="domain" description="Myb-like" evidence="9">
    <location>
        <begin position="59"/>
        <end position="125"/>
    </location>
</feature>
<feature type="region of interest" description="Disordered" evidence="8">
    <location>
        <begin position="267"/>
        <end position="318"/>
    </location>
</feature>
<proteinExistence type="predicted"/>
<dbReference type="PANTHER" id="PTHR47999:SF24">
    <property type="entry name" value="TRANSCRIPTION FACTOR MYB90"/>
    <property type="match status" value="1"/>
</dbReference>
<evidence type="ECO:0000256" key="4">
    <source>
        <dbReference type="ARBA" id="ARBA00023125"/>
    </source>
</evidence>
<evidence type="ECO:0000256" key="3">
    <source>
        <dbReference type="ARBA" id="ARBA00023015"/>
    </source>
</evidence>
<name>A0AAD4X612_9MAGN</name>
<evidence type="ECO:0000313" key="11">
    <source>
        <dbReference type="EMBL" id="KAI3851970.1"/>
    </source>
</evidence>
<comment type="caution">
    <text evidence="11">The sequence shown here is derived from an EMBL/GenBank/DDBJ whole genome shotgun (WGS) entry which is preliminary data.</text>
</comment>
<evidence type="ECO:0000313" key="12">
    <source>
        <dbReference type="Proteomes" id="UP001202328"/>
    </source>
</evidence>
<organism evidence="11 12">
    <name type="scientific">Papaver atlanticum</name>
    <dbReference type="NCBI Taxonomy" id="357466"/>
    <lineage>
        <taxon>Eukaryota</taxon>
        <taxon>Viridiplantae</taxon>
        <taxon>Streptophyta</taxon>
        <taxon>Embryophyta</taxon>
        <taxon>Tracheophyta</taxon>
        <taxon>Spermatophyta</taxon>
        <taxon>Magnoliopsida</taxon>
        <taxon>Ranunculales</taxon>
        <taxon>Papaveraceae</taxon>
        <taxon>Papaveroideae</taxon>
        <taxon>Papaver</taxon>
    </lineage>
</organism>
<keyword evidence="5" id="KW-0010">Activator</keyword>
<evidence type="ECO:0000256" key="7">
    <source>
        <dbReference type="ARBA" id="ARBA00023242"/>
    </source>
</evidence>
<dbReference type="SMART" id="SM00717">
    <property type="entry name" value="SANT"/>
    <property type="match status" value="2"/>
</dbReference>
<keyword evidence="2" id="KW-0677">Repeat</keyword>
<dbReference type="FunFam" id="1.10.10.60:FF:000218">
    <property type="entry name" value="Myb transcription factor"/>
    <property type="match status" value="1"/>
</dbReference>
<dbReference type="GO" id="GO:0003677">
    <property type="term" value="F:DNA binding"/>
    <property type="evidence" value="ECO:0007669"/>
    <property type="project" value="UniProtKB-KW"/>
</dbReference>
<dbReference type="GO" id="GO:0005634">
    <property type="term" value="C:nucleus"/>
    <property type="evidence" value="ECO:0007669"/>
    <property type="project" value="UniProtKB-SubCell"/>
</dbReference>
<dbReference type="InterPro" id="IPR015495">
    <property type="entry name" value="Myb_TF_plants"/>
</dbReference>
<gene>
    <name evidence="11" type="ORF">MKW98_019969</name>
</gene>
<feature type="domain" description="HTH myb-type" evidence="10">
    <location>
        <begin position="6"/>
        <end position="62"/>
    </location>
</feature>
<dbReference type="PROSITE" id="PS50090">
    <property type="entry name" value="MYB_LIKE"/>
    <property type="match status" value="2"/>
</dbReference>
<dbReference type="Pfam" id="PF00249">
    <property type="entry name" value="Myb_DNA-binding"/>
    <property type="match status" value="2"/>
</dbReference>
<evidence type="ECO:0000256" key="2">
    <source>
        <dbReference type="ARBA" id="ARBA00022737"/>
    </source>
</evidence>
<protein>
    <submittedName>
        <fullName evidence="11">Uncharacterized protein</fullName>
    </submittedName>
</protein>
<feature type="compositionally biased region" description="Basic and acidic residues" evidence="8">
    <location>
        <begin position="279"/>
        <end position="291"/>
    </location>
</feature>
<evidence type="ECO:0000259" key="10">
    <source>
        <dbReference type="PROSITE" id="PS51294"/>
    </source>
</evidence>
<dbReference type="InterPro" id="IPR017930">
    <property type="entry name" value="Myb_dom"/>
</dbReference>
<feature type="compositionally biased region" description="Polar residues" evidence="8">
    <location>
        <begin position="267"/>
        <end position="278"/>
    </location>
</feature>
<dbReference type="PANTHER" id="PTHR47999">
    <property type="entry name" value="TRANSCRIPTION FACTOR MYB8-RELATED-RELATED"/>
    <property type="match status" value="1"/>
</dbReference>
<keyword evidence="3" id="KW-0805">Transcription regulation</keyword>
<reference evidence="11" key="1">
    <citation type="submission" date="2022-04" db="EMBL/GenBank/DDBJ databases">
        <title>A functionally conserved STORR gene fusion in Papaver species that diverged 16.8 million years ago.</title>
        <authorList>
            <person name="Catania T."/>
        </authorList>
    </citation>
    <scope>NUCLEOTIDE SEQUENCE</scope>
    <source>
        <strain evidence="11">S-188037</strain>
    </source>
</reference>
<keyword evidence="7" id="KW-0539">Nucleus</keyword>